<dbReference type="EMBL" id="MSFL01000001">
    <property type="protein sequence ID" value="PWY92070.1"/>
    <property type="molecule type" value="Genomic_DNA"/>
</dbReference>
<evidence type="ECO:0000313" key="1">
    <source>
        <dbReference type="EMBL" id="PWY92070.1"/>
    </source>
</evidence>
<dbReference type="Proteomes" id="UP000247233">
    <property type="component" value="Unassembled WGS sequence"/>
</dbReference>
<evidence type="ECO:0000313" key="2">
    <source>
        <dbReference type="Proteomes" id="UP000247233"/>
    </source>
</evidence>
<accession>A0A317X671</accession>
<dbReference type="GeneID" id="37060874"/>
<proteinExistence type="predicted"/>
<comment type="caution">
    <text evidence="1">The sequence shown here is derived from an EMBL/GenBank/DDBJ whole genome shotgun (WGS) entry which is preliminary data.</text>
</comment>
<dbReference type="VEuPathDB" id="FungiDB:BO70DRAFT_2079"/>
<dbReference type="AlphaFoldDB" id="A0A317X671"/>
<dbReference type="RefSeq" id="XP_025403809.1">
    <property type="nucleotide sequence ID" value="XM_025538637.1"/>
</dbReference>
<keyword evidence="2" id="KW-1185">Reference proteome</keyword>
<sequence>MELDGDGDEMKWAGLGWTGLLGCWAGAAHLRSPYLPTYLPVPWWLWLWLGGCLTDSWWYRETSRDRGRPGQSRACGQSVWCGGPWRVQNHHHHHHHHHHQLSGTEYLTIYPPSVEPTVVPVSYPSLGKQVVKGSTAGLAWKIKFGGRQRGRPRGFLP</sequence>
<protein>
    <submittedName>
        <fullName evidence="1">Uncharacterized protein</fullName>
    </submittedName>
</protein>
<name>A0A317X671_9EURO</name>
<reference evidence="1 2" key="1">
    <citation type="submission" date="2016-12" db="EMBL/GenBank/DDBJ databases">
        <title>The genomes of Aspergillus section Nigri reveals drivers in fungal speciation.</title>
        <authorList>
            <consortium name="DOE Joint Genome Institute"/>
            <person name="Vesth T.C."/>
            <person name="Nybo J."/>
            <person name="Theobald S."/>
            <person name="Brandl J."/>
            <person name="Frisvad J.C."/>
            <person name="Nielsen K.F."/>
            <person name="Lyhne E.K."/>
            <person name="Kogle M.E."/>
            <person name="Kuo A."/>
            <person name="Riley R."/>
            <person name="Clum A."/>
            <person name="Nolan M."/>
            <person name="Lipzen A."/>
            <person name="Salamov A."/>
            <person name="Henrissat B."/>
            <person name="Wiebenga A."/>
            <person name="De Vries R.P."/>
            <person name="Grigoriev I.V."/>
            <person name="Mortensen U.H."/>
            <person name="Andersen M.R."/>
            <person name="Baker S.E."/>
        </authorList>
    </citation>
    <scope>NUCLEOTIDE SEQUENCE [LARGE SCALE GENOMIC DNA]</scope>
    <source>
        <strain evidence="1 2">CBS 117.55</strain>
    </source>
</reference>
<gene>
    <name evidence="1" type="ORF">BO70DRAFT_2079</name>
</gene>
<organism evidence="1 2">
    <name type="scientific">Aspergillus heteromorphus CBS 117.55</name>
    <dbReference type="NCBI Taxonomy" id="1448321"/>
    <lineage>
        <taxon>Eukaryota</taxon>
        <taxon>Fungi</taxon>
        <taxon>Dikarya</taxon>
        <taxon>Ascomycota</taxon>
        <taxon>Pezizomycotina</taxon>
        <taxon>Eurotiomycetes</taxon>
        <taxon>Eurotiomycetidae</taxon>
        <taxon>Eurotiales</taxon>
        <taxon>Aspergillaceae</taxon>
        <taxon>Aspergillus</taxon>
        <taxon>Aspergillus subgen. Circumdati</taxon>
    </lineage>
</organism>